<evidence type="ECO:0000256" key="5">
    <source>
        <dbReference type="ARBA" id="ARBA00005884"/>
    </source>
</evidence>
<dbReference type="FunFam" id="3.30.40.10:FF:000230">
    <property type="entry name" value="RBR-type E3 ubiquitin transferase"/>
    <property type="match status" value="1"/>
</dbReference>
<dbReference type="Pfam" id="PF01485">
    <property type="entry name" value="IBR"/>
    <property type="match status" value="2"/>
</dbReference>
<dbReference type="InterPro" id="IPR012337">
    <property type="entry name" value="RNaseH-like_sf"/>
</dbReference>
<dbReference type="GO" id="GO:0061630">
    <property type="term" value="F:ubiquitin protein ligase activity"/>
    <property type="evidence" value="ECO:0007669"/>
    <property type="project" value="UniProtKB-EC"/>
</dbReference>
<evidence type="ECO:0000259" key="15">
    <source>
        <dbReference type="PROSITE" id="PS51873"/>
    </source>
</evidence>
<dbReference type="PROSITE" id="PS51873">
    <property type="entry name" value="TRIAD"/>
    <property type="match status" value="1"/>
</dbReference>
<evidence type="ECO:0000256" key="9">
    <source>
        <dbReference type="ARBA" id="ARBA00022737"/>
    </source>
</evidence>
<keyword evidence="10 13" id="KW-0863">Zinc-finger</keyword>
<dbReference type="CDD" id="cd22584">
    <property type="entry name" value="Rcat_RBR_unk"/>
    <property type="match status" value="1"/>
</dbReference>
<dbReference type="PROSITE" id="PS00518">
    <property type="entry name" value="ZF_RING_1"/>
    <property type="match status" value="1"/>
</dbReference>
<evidence type="ECO:0000256" key="10">
    <source>
        <dbReference type="ARBA" id="ARBA00022771"/>
    </source>
</evidence>
<keyword evidence="7" id="KW-0808">Transferase</keyword>
<keyword evidence="8" id="KW-0479">Metal-binding</keyword>
<evidence type="ECO:0000313" key="16">
    <source>
        <dbReference type="EMBL" id="KAB1226129.1"/>
    </source>
</evidence>
<dbReference type="FunFam" id="1.20.120.1750:FF:000019">
    <property type="entry name" value="RBR-type E3 ubiquitin transferase"/>
    <property type="match status" value="1"/>
</dbReference>
<proteinExistence type="inferred from homology"/>
<evidence type="ECO:0000256" key="7">
    <source>
        <dbReference type="ARBA" id="ARBA00022679"/>
    </source>
</evidence>
<keyword evidence="11" id="KW-0833">Ubl conjugation pathway</keyword>
<evidence type="ECO:0000256" key="11">
    <source>
        <dbReference type="ARBA" id="ARBA00022786"/>
    </source>
</evidence>
<evidence type="ECO:0000256" key="12">
    <source>
        <dbReference type="ARBA" id="ARBA00022833"/>
    </source>
</evidence>
<reference evidence="16 17" key="1">
    <citation type="journal article" date="2019" name="Plant Biotechnol. J.">
        <title>The red bayberry genome and genetic basis of sex determination.</title>
        <authorList>
            <person name="Jia H.M."/>
            <person name="Jia H.J."/>
            <person name="Cai Q.L."/>
            <person name="Wang Y."/>
            <person name="Zhao H.B."/>
            <person name="Yang W.F."/>
            <person name="Wang G.Y."/>
            <person name="Li Y.H."/>
            <person name="Zhan D.L."/>
            <person name="Shen Y.T."/>
            <person name="Niu Q.F."/>
            <person name="Chang L."/>
            <person name="Qiu J."/>
            <person name="Zhao L."/>
            <person name="Xie H.B."/>
            <person name="Fu W.Y."/>
            <person name="Jin J."/>
            <person name="Li X.W."/>
            <person name="Jiao Y."/>
            <person name="Zhou C.C."/>
            <person name="Tu T."/>
            <person name="Chai C.Y."/>
            <person name="Gao J.L."/>
            <person name="Fan L.J."/>
            <person name="van de Weg E."/>
            <person name="Wang J.Y."/>
            <person name="Gao Z.S."/>
        </authorList>
    </citation>
    <scope>NUCLEOTIDE SEQUENCE [LARGE SCALE GENOMIC DNA]</scope>
    <source>
        <tissue evidence="16">Leaves</tissue>
    </source>
</reference>
<gene>
    <name evidence="16" type="ORF">CJ030_MR1G023922</name>
</gene>
<dbReference type="InterPro" id="IPR001841">
    <property type="entry name" value="Znf_RING"/>
</dbReference>
<name>A0A6A1WLE6_9ROSI</name>
<comment type="similarity">
    <text evidence="5">Belongs to the RBR family. Ariadne subfamily.</text>
</comment>
<dbReference type="FunFam" id="3.30.420.10:FF:000076">
    <property type="entry name" value="RBR-type E3 ubiquitin transferase"/>
    <property type="match status" value="1"/>
</dbReference>
<dbReference type="Gene3D" id="3.30.40.10">
    <property type="entry name" value="Zinc/RING finger domain, C3HC4 (zinc finger)"/>
    <property type="match status" value="1"/>
</dbReference>
<protein>
    <recommendedName>
        <fullName evidence="6">RBR-type E3 ubiquitin transferase</fullName>
        <ecNumber evidence="6">2.3.2.31</ecNumber>
    </recommendedName>
</protein>
<dbReference type="InterPro" id="IPR002156">
    <property type="entry name" value="RNaseH_domain"/>
</dbReference>
<dbReference type="EMBL" id="RXIC02000019">
    <property type="protein sequence ID" value="KAB1226129.1"/>
    <property type="molecule type" value="Genomic_DNA"/>
</dbReference>
<dbReference type="Gene3D" id="3.30.420.10">
    <property type="entry name" value="Ribonuclease H-like superfamily/Ribonuclease H"/>
    <property type="match status" value="1"/>
</dbReference>
<dbReference type="AlphaFoldDB" id="A0A6A1WLE6"/>
<dbReference type="Proteomes" id="UP000516437">
    <property type="component" value="Chromosome 1"/>
</dbReference>
<evidence type="ECO:0000256" key="4">
    <source>
        <dbReference type="ARBA" id="ARBA00004906"/>
    </source>
</evidence>
<dbReference type="Pfam" id="PF13456">
    <property type="entry name" value="RVT_3"/>
    <property type="match status" value="1"/>
</dbReference>
<evidence type="ECO:0000259" key="14">
    <source>
        <dbReference type="PROSITE" id="PS50089"/>
    </source>
</evidence>
<dbReference type="InterPro" id="IPR017907">
    <property type="entry name" value="Znf_RING_CS"/>
</dbReference>
<comment type="function">
    <text evidence="3">Might act as an E3 ubiquitin-protein ligase, or as part of E3 complex, which accepts ubiquitin from specific E2 ubiquitin-conjugating enzymes and then transfers it to substrates.</text>
</comment>
<dbReference type="EC" id="2.3.2.31" evidence="6"/>
<dbReference type="InterPro" id="IPR036397">
    <property type="entry name" value="RNaseH_sf"/>
</dbReference>
<organism evidence="16 17">
    <name type="scientific">Morella rubra</name>
    <name type="common">Chinese bayberry</name>
    <dbReference type="NCBI Taxonomy" id="262757"/>
    <lineage>
        <taxon>Eukaryota</taxon>
        <taxon>Viridiplantae</taxon>
        <taxon>Streptophyta</taxon>
        <taxon>Embryophyta</taxon>
        <taxon>Tracheophyta</taxon>
        <taxon>Spermatophyta</taxon>
        <taxon>Magnoliopsida</taxon>
        <taxon>eudicotyledons</taxon>
        <taxon>Gunneridae</taxon>
        <taxon>Pentapetalae</taxon>
        <taxon>rosids</taxon>
        <taxon>fabids</taxon>
        <taxon>Fagales</taxon>
        <taxon>Myricaceae</taxon>
        <taxon>Morella</taxon>
    </lineage>
</organism>
<dbReference type="InterPro" id="IPR031127">
    <property type="entry name" value="E3_UB_ligase_RBR"/>
</dbReference>
<comment type="caution">
    <text evidence="16">The sequence shown here is derived from an EMBL/GenBank/DDBJ whole genome shotgun (WGS) entry which is preliminary data.</text>
</comment>
<dbReference type="GO" id="GO:0004523">
    <property type="term" value="F:RNA-DNA hybrid ribonuclease activity"/>
    <property type="evidence" value="ECO:0007669"/>
    <property type="project" value="InterPro"/>
</dbReference>
<keyword evidence="12" id="KW-0862">Zinc</keyword>
<dbReference type="SMART" id="SM00647">
    <property type="entry name" value="IBR"/>
    <property type="match status" value="2"/>
</dbReference>
<comment type="cofactor">
    <cofactor evidence="2">
        <name>Zn(2+)</name>
        <dbReference type="ChEBI" id="CHEBI:29105"/>
    </cofactor>
</comment>
<dbReference type="Gene3D" id="1.20.120.1750">
    <property type="match status" value="1"/>
</dbReference>
<comment type="pathway">
    <text evidence="4">Protein modification; protein ubiquitination.</text>
</comment>
<sequence>MESTDVPDDDEFLYLLSEQRRELMAAETLDSDLDLAFHLQLEEALAASVTLQPSTSSSTYSNSISDSRLASKKDGVSNFAVLQFDEIARSAQEADDSEAREAEMRSYQIDFARLIRRISEDDWSEIGDNDEQPIGFVERCSNSKGVAEKDGVFMLYTQGIVSEERVRGEKTVLAGIGVAICDPRGNLILEVRKPLVGNGMSKNGAQAKALIEGLNAALGLGLKRITIYFDYYPLYQFVSGRWPPKQRKIAALINQLNLLRSKFIYCQPKFVARNDIKYAFKLARDAIVSQVRSPAESSHGKNLTETCVICFEDTDVSQMFSVDGCLHRYCFSCMKQHVEVKLLHEMVPKCPHEGCKAELVVESCRKFLTAKSIEILTQRLREASIPITDRVYCPYPRCSTLMSKNEVDEYTKDFVDVERSGARKCVKCHGLFCISCRVTWHSNMTCHDYKLSNPHPTEDVKLKSLATRNLWRQCVKCNHMIELAEGCFHMICRCEYEFCYNCGAEWKNKQATCSCPLWVEDNIWFEQDRFFDNADEDEDEDAEYYDSDSDFY</sequence>
<dbReference type="InterPro" id="IPR002867">
    <property type="entry name" value="IBR_dom"/>
</dbReference>
<evidence type="ECO:0000256" key="2">
    <source>
        <dbReference type="ARBA" id="ARBA00001947"/>
    </source>
</evidence>
<dbReference type="CDD" id="cd22582">
    <property type="entry name" value="BRcat_RBR_unk"/>
    <property type="match status" value="1"/>
</dbReference>
<feature type="domain" description="RING-type" evidence="15">
    <location>
        <begin position="303"/>
        <end position="519"/>
    </location>
</feature>
<evidence type="ECO:0000256" key="13">
    <source>
        <dbReference type="PROSITE-ProRule" id="PRU00175"/>
    </source>
</evidence>
<evidence type="ECO:0000256" key="6">
    <source>
        <dbReference type="ARBA" id="ARBA00012251"/>
    </source>
</evidence>
<dbReference type="GO" id="GO:0008270">
    <property type="term" value="F:zinc ion binding"/>
    <property type="evidence" value="ECO:0007669"/>
    <property type="project" value="UniProtKB-KW"/>
</dbReference>
<dbReference type="UniPathway" id="UPA00143"/>
<dbReference type="SUPFAM" id="SSF53098">
    <property type="entry name" value="Ribonuclease H-like"/>
    <property type="match status" value="1"/>
</dbReference>
<keyword evidence="17" id="KW-1185">Reference proteome</keyword>
<evidence type="ECO:0000313" key="17">
    <source>
        <dbReference type="Proteomes" id="UP000516437"/>
    </source>
</evidence>
<dbReference type="OrthoDB" id="9977870at2759"/>
<dbReference type="PANTHER" id="PTHR11685">
    <property type="entry name" value="RBR FAMILY RING FINGER AND IBR DOMAIN-CONTAINING"/>
    <property type="match status" value="1"/>
</dbReference>
<dbReference type="InterPro" id="IPR044066">
    <property type="entry name" value="TRIAD_supradom"/>
</dbReference>
<evidence type="ECO:0000256" key="8">
    <source>
        <dbReference type="ARBA" id="ARBA00022723"/>
    </source>
</evidence>
<keyword evidence="9" id="KW-0677">Repeat</keyword>
<evidence type="ECO:0000256" key="1">
    <source>
        <dbReference type="ARBA" id="ARBA00001798"/>
    </source>
</evidence>
<accession>A0A6A1WLE6</accession>
<dbReference type="GO" id="GO:0003676">
    <property type="term" value="F:nucleic acid binding"/>
    <property type="evidence" value="ECO:0007669"/>
    <property type="project" value="InterPro"/>
</dbReference>
<comment type="catalytic activity">
    <reaction evidence="1">
        <text>[E2 ubiquitin-conjugating enzyme]-S-ubiquitinyl-L-cysteine + [acceptor protein]-L-lysine = [E2 ubiquitin-conjugating enzyme]-L-cysteine + [acceptor protein]-N(6)-ubiquitinyl-L-lysine.</text>
        <dbReference type="EC" id="2.3.2.31"/>
    </reaction>
</comment>
<dbReference type="GO" id="GO:0016567">
    <property type="term" value="P:protein ubiquitination"/>
    <property type="evidence" value="ECO:0007669"/>
    <property type="project" value="UniProtKB-UniPathway"/>
</dbReference>
<dbReference type="PROSITE" id="PS50089">
    <property type="entry name" value="ZF_RING_2"/>
    <property type="match status" value="1"/>
</dbReference>
<dbReference type="SUPFAM" id="SSF57850">
    <property type="entry name" value="RING/U-box"/>
    <property type="match status" value="3"/>
</dbReference>
<evidence type="ECO:0000256" key="3">
    <source>
        <dbReference type="ARBA" id="ARBA00003976"/>
    </source>
</evidence>
<feature type="domain" description="RING-type" evidence="14">
    <location>
        <begin position="307"/>
        <end position="351"/>
    </location>
</feature>
<dbReference type="InterPro" id="IPR013083">
    <property type="entry name" value="Znf_RING/FYVE/PHD"/>
</dbReference>